<dbReference type="InterPro" id="IPR027417">
    <property type="entry name" value="P-loop_NTPase"/>
</dbReference>
<gene>
    <name evidence="3 5" type="primary">coaE</name>
    <name evidence="5" type="ORF">BUTYVIB_00069</name>
</gene>
<dbReference type="RefSeq" id="WP_005600627.1">
    <property type="nucleotide sequence ID" value="NZ_GG663519.1"/>
</dbReference>
<evidence type="ECO:0000313" key="5">
    <source>
        <dbReference type="EMBL" id="EFF69557.1"/>
    </source>
</evidence>
<feature type="binding site" evidence="3">
    <location>
        <begin position="11"/>
        <end position="16"/>
    </location>
    <ligand>
        <name>ATP</name>
        <dbReference type="ChEBI" id="CHEBI:30616"/>
    </ligand>
</feature>
<dbReference type="GeneID" id="98918437"/>
<keyword evidence="1 3" id="KW-0547">Nucleotide-binding</keyword>
<dbReference type="EMBL" id="ABWN01000017">
    <property type="protein sequence ID" value="EFF69557.1"/>
    <property type="molecule type" value="Genomic_DNA"/>
</dbReference>
<name>D4RWN3_9FIRM</name>
<dbReference type="Gene3D" id="3.40.50.300">
    <property type="entry name" value="P-loop containing nucleotide triphosphate hydrolases"/>
    <property type="match status" value="1"/>
</dbReference>
<dbReference type="PANTHER" id="PTHR10695:SF46">
    <property type="entry name" value="BIFUNCTIONAL COENZYME A SYNTHASE-RELATED"/>
    <property type="match status" value="1"/>
</dbReference>
<dbReference type="PROSITE" id="PS51219">
    <property type="entry name" value="DPCK"/>
    <property type="match status" value="1"/>
</dbReference>
<keyword evidence="3" id="KW-0173">Coenzyme A biosynthesis</keyword>
<accession>D4RWN3</accession>
<evidence type="ECO:0000256" key="3">
    <source>
        <dbReference type="HAMAP-Rule" id="MF_00376"/>
    </source>
</evidence>
<evidence type="ECO:0000256" key="1">
    <source>
        <dbReference type="ARBA" id="ARBA00022741"/>
    </source>
</evidence>
<comment type="catalytic activity">
    <reaction evidence="3">
        <text>3'-dephospho-CoA + ATP = ADP + CoA + H(+)</text>
        <dbReference type="Rhea" id="RHEA:18245"/>
        <dbReference type="ChEBI" id="CHEBI:15378"/>
        <dbReference type="ChEBI" id="CHEBI:30616"/>
        <dbReference type="ChEBI" id="CHEBI:57287"/>
        <dbReference type="ChEBI" id="CHEBI:57328"/>
        <dbReference type="ChEBI" id="CHEBI:456216"/>
        <dbReference type="EC" id="2.7.1.24"/>
    </reaction>
</comment>
<keyword evidence="2 3" id="KW-0067">ATP-binding</keyword>
<dbReference type="Proteomes" id="UP000006238">
    <property type="component" value="Unassembled WGS sequence"/>
</dbReference>
<comment type="similarity">
    <text evidence="3">Belongs to the CoaE family.</text>
</comment>
<evidence type="ECO:0000256" key="2">
    <source>
        <dbReference type="ARBA" id="ARBA00022840"/>
    </source>
</evidence>
<keyword evidence="3 5" id="KW-0808">Transferase</keyword>
<dbReference type="HAMAP" id="MF_00376">
    <property type="entry name" value="Dephospho_CoA_kinase"/>
    <property type="match status" value="1"/>
</dbReference>
<dbReference type="InterPro" id="IPR001977">
    <property type="entry name" value="Depp_CoAkinase"/>
</dbReference>
<protein>
    <recommendedName>
        <fullName evidence="3 4">Dephospho-CoA kinase</fullName>
        <ecNumber evidence="3 4">2.7.1.24</ecNumber>
    </recommendedName>
    <alternativeName>
        <fullName evidence="3">Dephosphocoenzyme A kinase</fullName>
    </alternativeName>
</protein>
<keyword evidence="6" id="KW-1185">Reference proteome</keyword>
<dbReference type="GO" id="GO:0004140">
    <property type="term" value="F:dephospho-CoA kinase activity"/>
    <property type="evidence" value="ECO:0007669"/>
    <property type="project" value="UniProtKB-UniRule"/>
</dbReference>
<comment type="function">
    <text evidence="3">Catalyzes the phosphorylation of the 3'-hydroxyl group of dephosphocoenzyme A to form coenzyme A.</text>
</comment>
<dbReference type="GO" id="GO:0005737">
    <property type="term" value="C:cytoplasm"/>
    <property type="evidence" value="ECO:0007669"/>
    <property type="project" value="UniProtKB-SubCell"/>
</dbReference>
<keyword evidence="3" id="KW-0963">Cytoplasm</keyword>
<proteinExistence type="inferred from homology"/>
<dbReference type="UniPathway" id="UPA00241">
    <property type="reaction ID" value="UER00356"/>
</dbReference>
<comment type="pathway">
    <text evidence="3">Cofactor biosynthesis; coenzyme A biosynthesis; CoA from (R)-pantothenate: step 5/5.</text>
</comment>
<dbReference type="AlphaFoldDB" id="D4RWN3"/>
<comment type="caution">
    <text evidence="5">The sequence shown here is derived from an EMBL/GenBank/DDBJ whole genome shotgun (WGS) entry which is preliminary data.</text>
</comment>
<dbReference type="SUPFAM" id="SSF52540">
    <property type="entry name" value="P-loop containing nucleoside triphosphate hydrolases"/>
    <property type="match status" value="1"/>
</dbReference>
<dbReference type="GO" id="GO:0015937">
    <property type="term" value="P:coenzyme A biosynthetic process"/>
    <property type="evidence" value="ECO:0007669"/>
    <property type="project" value="UniProtKB-UniRule"/>
</dbReference>
<evidence type="ECO:0000313" key="6">
    <source>
        <dbReference type="Proteomes" id="UP000006238"/>
    </source>
</evidence>
<dbReference type="EC" id="2.7.1.24" evidence="3 4"/>
<evidence type="ECO:0000256" key="4">
    <source>
        <dbReference type="NCBIfam" id="TIGR00152"/>
    </source>
</evidence>
<keyword evidence="3 5" id="KW-0418">Kinase</keyword>
<dbReference type="HOGENOM" id="CLU_057180_2_0_9"/>
<sequence length="199" mass="22546">MKIIGITGGVGAGKSCVLAALKKMCNCDIVMADDVARQIMEKGGILTAKAYELFGENAYNEDGTLNKELLSGVIYNNPSVKKQWELAVHPATNAKIKELIREADAKGRDYIFIEAALLIENNYDKICDEIWYVYADEATRRERLLTERGYSEEKIKTIFKDQLKDDEFRKHCSFVINTGGSFEDTAEQLQNKLEEYKQL</sequence>
<dbReference type="CDD" id="cd02022">
    <property type="entry name" value="DPCK"/>
    <property type="match status" value="1"/>
</dbReference>
<organism evidence="5 6">
    <name type="scientific">Eshraghiella crossota DSM 2876</name>
    <dbReference type="NCBI Taxonomy" id="511680"/>
    <lineage>
        <taxon>Bacteria</taxon>
        <taxon>Bacillati</taxon>
        <taxon>Bacillota</taxon>
        <taxon>Clostridia</taxon>
        <taxon>Lachnospirales</taxon>
        <taxon>Lachnospiraceae</taxon>
        <taxon>Eshraghiella</taxon>
    </lineage>
</organism>
<dbReference type="NCBIfam" id="TIGR00152">
    <property type="entry name" value="dephospho-CoA kinase"/>
    <property type="match status" value="1"/>
</dbReference>
<dbReference type="PANTHER" id="PTHR10695">
    <property type="entry name" value="DEPHOSPHO-COA KINASE-RELATED"/>
    <property type="match status" value="1"/>
</dbReference>
<dbReference type="eggNOG" id="COG0237">
    <property type="taxonomic scope" value="Bacteria"/>
</dbReference>
<comment type="subcellular location">
    <subcellularLocation>
        <location evidence="3">Cytoplasm</location>
    </subcellularLocation>
</comment>
<dbReference type="STRING" id="45851.BHV86_06130"/>
<dbReference type="Pfam" id="PF01121">
    <property type="entry name" value="CoaE"/>
    <property type="match status" value="1"/>
</dbReference>
<dbReference type="GO" id="GO:0005524">
    <property type="term" value="F:ATP binding"/>
    <property type="evidence" value="ECO:0007669"/>
    <property type="project" value="UniProtKB-UniRule"/>
</dbReference>
<reference evidence="5 6" key="1">
    <citation type="submission" date="2010-02" db="EMBL/GenBank/DDBJ databases">
        <authorList>
            <person name="Weinstock G."/>
            <person name="Sodergren E."/>
            <person name="Clifton S."/>
            <person name="Fulton L."/>
            <person name="Fulton B."/>
            <person name="Courtney L."/>
            <person name="Fronick C."/>
            <person name="Harrison M."/>
            <person name="Strong C."/>
            <person name="Farmer C."/>
            <person name="Delahaunty K."/>
            <person name="Markovic C."/>
            <person name="Hall O."/>
            <person name="Minx P."/>
            <person name="Tomlinson C."/>
            <person name="Mitreva M."/>
            <person name="Nelson J."/>
            <person name="Hou S."/>
            <person name="Wollam A."/>
            <person name="Pepin K.H."/>
            <person name="Johnson M."/>
            <person name="Bhonagiri V."/>
            <person name="Zhang X."/>
            <person name="Suruliraj S."/>
            <person name="Warren W."/>
            <person name="Chinwalla A."/>
            <person name="Mardis E.R."/>
            <person name="Wilson R.K."/>
        </authorList>
    </citation>
    <scope>NUCLEOTIDE SEQUENCE [LARGE SCALE GENOMIC DNA]</scope>
    <source>
        <strain evidence="5 6">DSM 2876</strain>
    </source>
</reference>